<keyword evidence="6" id="KW-0411">Iron-sulfur</keyword>
<dbReference type="GO" id="GO:0046872">
    <property type="term" value="F:metal ion binding"/>
    <property type="evidence" value="ECO:0007669"/>
    <property type="project" value="UniProtKB-KW"/>
</dbReference>
<evidence type="ECO:0000256" key="3">
    <source>
        <dbReference type="ARBA" id="ARBA00022763"/>
    </source>
</evidence>
<dbReference type="EMBL" id="VLLC01000005">
    <property type="protein sequence ID" value="TWI74415.1"/>
    <property type="molecule type" value="Genomic_DNA"/>
</dbReference>
<evidence type="ECO:0000256" key="7">
    <source>
        <dbReference type="ARBA" id="ARBA00023204"/>
    </source>
</evidence>
<protein>
    <submittedName>
        <fullName evidence="9">DNA polymerase</fullName>
    </submittedName>
</protein>
<dbReference type="GO" id="GO:0051539">
    <property type="term" value="F:4 iron, 4 sulfur cluster binding"/>
    <property type="evidence" value="ECO:0007669"/>
    <property type="project" value="UniProtKB-KW"/>
</dbReference>
<evidence type="ECO:0000256" key="1">
    <source>
        <dbReference type="ARBA" id="ARBA00022485"/>
    </source>
</evidence>
<dbReference type="Gene3D" id="3.40.470.10">
    <property type="entry name" value="Uracil-DNA glycosylase-like domain"/>
    <property type="match status" value="1"/>
</dbReference>
<dbReference type="Pfam" id="PF03167">
    <property type="entry name" value="UDG"/>
    <property type="match status" value="1"/>
</dbReference>
<dbReference type="PANTHER" id="PTHR33693:SF1">
    <property type="entry name" value="TYPE-4 URACIL-DNA GLYCOSYLASE"/>
    <property type="match status" value="1"/>
</dbReference>
<accession>A0A562RZ69</accession>
<name>A0A562RZ69_9BACT</name>
<dbReference type="CDD" id="cd10030">
    <property type="entry name" value="UDG-F4_TTUDGA_SPO1dp_like"/>
    <property type="match status" value="1"/>
</dbReference>
<dbReference type="RefSeq" id="WP_186442939.1">
    <property type="nucleotide sequence ID" value="NZ_VLLC01000005.1"/>
</dbReference>
<reference evidence="9 10" key="1">
    <citation type="submission" date="2019-07" db="EMBL/GenBank/DDBJ databases">
        <title>Genome sequencing of 100 strains of the haloalkaliphilic chemolithoautotrophic sulfur-oxidizing bacterium Thioalkalivibrio.</title>
        <authorList>
            <person name="Muyzer G."/>
        </authorList>
    </citation>
    <scope>NUCLEOTIDE SEQUENCE [LARGE SCALE GENOMIC DNA]</scope>
    <source>
        <strain evidence="9 10">ASO4-4</strain>
    </source>
</reference>
<evidence type="ECO:0000256" key="5">
    <source>
        <dbReference type="ARBA" id="ARBA00023004"/>
    </source>
</evidence>
<dbReference type="GO" id="GO:0097506">
    <property type="term" value="F:deaminated base DNA N-glycosylase activity"/>
    <property type="evidence" value="ECO:0007669"/>
    <property type="project" value="UniProtKB-ARBA"/>
</dbReference>
<keyword evidence="5" id="KW-0408">Iron</keyword>
<evidence type="ECO:0000256" key="4">
    <source>
        <dbReference type="ARBA" id="ARBA00022801"/>
    </source>
</evidence>
<dbReference type="PANTHER" id="PTHR33693">
    <property type="entry name" value="TYPE-5 URACIL-DNA GLYCOSYLASE"/>
    <property type="match status" value="1"/>
</dbReference>
<keyword evidence="10" id="KW-1185">Reference proteome</keyword>
<feature type="domain" description="Uracil-DNA glycosylase-like" evidence="8">
    <location>
        <begin position="87"/>
        <end position="234"/>
    </location>
</feature>
<gene>
    <name evidence="9" type="ORF">LZ24_01021</name>
</gene>
<dbReference type="GO" id="GO:0006281">
    <property type="term" value="P:DNA repair"/>
    <property type="evidence" value="ECO:0007669"/>
    <property type="project" value="UniProtKB-KW"/>
</dbReference>
<keyword evidence="3" id="KW-0227">DNA damage</keyword>
<keyword evidence="1" id="KW-0004">4Fe-4S</keyword>
<keyword evidence="2" id="KW-0479">Metal-binding</keyword>
<dbReference type="SUPFAM" id="SSF52141">
    <property type="entry name" value="Uracil-DNA glycosylase-like"/>
    <property type="match status" value="1"/>
</dbReference>
<dbReference type="SMART" id="SM00986">
    <property type="entry name" value="UDG"/>
    <property type="match status" value="1"/>
</dbReference>
<dbReference type="Proteomes" id="UP000318307">
    <property type="component" value="Unassembled WGS sequence"/>
</dbReference>
<proteinExistence type="predicted"/>
<keyword evidence="4" id="KW-0378">Hydrolase</keyword>
<evidence type="ECO:0000259" key="8">
    <source>
        <dbReference type="SMART" id="SM00986"/>
    </source>
</evidence>
<dbReference type="InterPro" id="IPR005122">
    <property type="entry name" value="Uracil-DNA_glycosylase-like"/>
</dbReference>
<dbReference type="SMART" id="SM00987">
    <property type="entry name" value="UreE_C"/>
    <property type="match status" value="1"/>
</dbReference>
<evidence type="ECO:0000313" key="9">
    <source>
        <dbReference type="EMBL" id="TWI74415.1"/>
    </source>
</evidence>
<dbReference type="InterPro" id="IPR036895">
    <property type="entry name" value="Uracil-DNA_glycosylase-like_sf"/>
</dbReference>
<evidence type="ECO:0000256" key="2">
    <source>
        <dbReference type="ARBA" id="ARBA00022723"/>
    </source>
</evidence>
<dbReference type="InterPro" id="IPR051536">
    <property type="entry name" value="UDG_Type-4/5"/>
</dbReference>
<sequence>MSDGLNTAFHSGRENLRALLLAGLENAGICLKDLQDIGLDGVHASPRTLEILSEWGKGGKPDHFPELVKKVASCTHCGLPAAVRGKLLHPPPGSVRVLFVDEMPDRAALREGSAMGGEAGALLWKIVGAMKLNPDAVYVTHTRMCRLSPGQTSPSYASLPCRAFLADVIRLLHPEVIIALGERAGQLLSGDNQPLHSLRGRFLSFASLPLMITHHPADMLKDPGLKRDTWEDVRKVMEFLGL</sequence>
<keyword evidence="7" id="KW-0234">DNA repair</keyword>
<organism evidence="9 10">
    <name type="scientific">Desulfobotulus alkaliphilus</name>
    <dbReference type="NCBI Taxonomy" id="622671"/>
    <lineage>
        <taxon>Bacteria</taxon>
        <taxon>Pseudomonadati</taxon>
        <taxon>Thermodesulfobacteriota</taxon>
        <taxon>Desulfobacteria</taxon>
        <taxon>Desulfobacterales</taxon>
        <taxon>Desulfobacteraceae</taxon>
        <taxon>Desulfobotulus</taxon>
    </lineage>
</organism>
<evidence type="ECO:0000256" key="6">
    <source>
        <dbReference type="ARBA" id="ARBA00023014"/>
    </source>
</evidence>
<evidence type="ECO:0000313" key="10">
    <source>
        <dbReference type="Proteomes" id="UP000318307"/>
    </source>
</evidence>
<dbReference type="AlphaFoldDB" id="A0A562RZ69"/>
<comment type="caution">
    <text evidence="9">The sequence shown here is derived from an EMBL/GenBank/DDBJ whole genome shotgun (WGS) entry which is preliminary data.</text>
</comment>